<reference evidence="1 2" key="1">
    <citation type="submission" date="2023-06" db="EMBL/GenBank/DDBJ databases">
        <authorList>
            <person name="Oyuntsetseg B."/>
            <person name="Kim S.B."/>
        </authorList>
    </citation>
    <scope>NUCLEOTIDE SEQUENCE [LARGE SCALE GENOMIC DNA]</scope>
    <source>
        <strain evidence="1 2">4-36</strain>
    </source>
</reference>
<protein>
    <submittedName>
        <fullName evidence="1">Uncharacterized protein</fullName>
    </submittedName>
</protein>
<evidence type="ECO:0000313" key="2">
    <source>
        <dbReference type="Proteomes" id="UP001239397"/>
    </source>
</evidence>
<accession>A0A9Y2JP58</accession>
<dbReference type="RefSeq" id="WP_285997517.1">
    <property type="nucleotide sequence ID" value="NZ_CP127295.1"/>
</dbReference>
<dbReference type="Proteomes" id="UP001239397">
    <property type="component" value="Chromosome"/>
</dbReference>
<name>A0A9Y2JP58_9PSEU</name>
<dbReference type="KEGG" id="amog:QRX60_44665"/>
<sequence length="47" mass="4962">MVSAVGFASMPRRTPSSTFVMVNSLHDTEAAKHTLLPATAALRTAFA</sequence>
<organism evidence="1 2">
    <name type="scientific">Amycolatopsis mongoliensis</name>
    <dbReference type="NCBI Taxonomy" id="715475"/>
    <lineage>
        <taxon>Bacteria</taxon>
        <taxon>Bacillati</taxon>
        <taxon>Actinomycetota</taxon>
        <taxon>Actinomycetes</taxon>
        <taxon>Pseudonocardiales</taxon>
        <taxon>Pseudonocardiaceae</taxon>
        <taxon>Amycolatopsis</taxon>
    </lineage>
</organism>
<dbReference type="EMBL" id="CP127295">
    <property type="protein sequence ID" value="WIY01056.1"/>
    <property type="molecule type" value="Genomic_DNA"/>
</dbReference>
<proteinExistence type="predicted"/>
<gene>
    <name evidence="1" type="ORF">QRX60_44665</name>
</gene>
<dbReference type="AlphaFoldDB" id="A0A9Y2JP58"/>
<evidence type="ECO:0000313" key="1">
    <source>
        <dbReference type="EMBL" id="WIY01056.1"/>
    </source>
</evidence>
<keyword evidence="2" id="KW-1185">Reference proteome</keyword>